<accession>A0A8X6MWJ1</accession>
<dbReference type="EMBL" id="BMAW01051594">
    <property type="protein sequence ID" value="GFS81371.1"/>
    <property type="molecule type" value="Genomic_DNA"/>
</dbReference>
<gene>
    <name evidence="1" type="ORF">NPIL_279361</name>
</gene>
<comment type="caution">
    <text evidence="1">The sequence shown here is derived from an EMBL/GenBank/DDBJ whole genome shotgun (WGS) entry which is preliminary data.</text>
</comment>
<name>A0A8X6MWJ1_NEPPI</name>
<organism evidence="1 2">
    <name type="scientific">Nephila pilipes</name>
    <name type="common">Giant wood spider</name>
    <name type="synonym">Nephila maculata</name>
    <dbReference type="NCBI Taxonomy" id="299642"/>
    <lineage>
        <taxon>Eukaryota</taxon>
        <taxon>Metazoa</taxon>
        <taxon>Ecdysozoa</taxon>
        <taxon>Arthropoda</taxon>
        <taxon>Chelicerata</taxon>
        <taxon>Arachnida</taxon>
        <taxon>Araneae</taxon>
        <taxon>Araneomorphae</taxon>
        <taxon>Entelegynae</taxon>
        <taxon>Araneoidea</taxon>
        <taxon>Nephilidae</taxon>
        <taxon>Nephila</taxon>
    </lineage>
</organism>
<dbReference type="AlphaFoldDB" id="A0A8X6MWJ1"/>
<reference evidence="1" key="1">
    <citation type="submission" date="2020-08" db="EMBL/GenBank/DDBJ databases">
        <title>Multicomponent nature underlies the extraordinary mechanical properties of spider dragline silk.</title>
        <authorList>
            <person name="Kono N."/>
            <person name="Nakamura H."/>
            <person name="Mori M."/>
            <person name="Yoshida Y."/>
            <person name="Ohtoshi R."/>
            <person name="Malay A.D."/>
            <person name="Moran D.A.P."/>
            <person name="Tomita M."/>
            <person name="Numata K."/>
            <person name="Arakawa K."/>
        </authorList>
    </citation>
    <scope>NUCLEOTIDE SEQUENCE</scope>
</reference>
<evidence type="ECO:0000313" key="2">
    <source>
        <dbReference type="Proteomes" id="UP000887013"/>
    </source>
</evidence>
<evidence type="ECO:0000313" key="1">
    <source>
        <dbReference type="EMBL" id="GFS81371.1"/>
    </source>
</evidence>
<dbReference type="Proteomes" id="UP000887013">
    <property type="component" value="Unassembled WGS sequence"/>
</dbReference>
<proteinExistence type="predicted"/>
<protein>
    <submittedName>
        <fullName evidence="1">Uncharacterized protein</fullName>
    </submittedName>
</protein>
<keyword evidence="2" id="KW-1185">Reference proteome</keyword>
<sequence>MRTRAPSVKIRPKGSQLLPVIVKRRAQQATASLHLPCPVPSLIPFTQTKQTIQTNADSSPYDRGLLKELSERSNHLRNAIVPVTSFVRHVPGCDGPAKSNSRSTPLLSSLYRCYVPTAHFKE</sequence>